<evidence type="ECO:0000313" key="8">
    <source>
        <dbReference type="EMBL" id="GHF95568.1"/>
    </source>
</evidence>
<evidence type="ECO:0000256" key="5">
    <source>
        <dbReference type="HAMAP-Rule" id="MF_02126"/>
    </source>
</evidence>
<evidence type="ECO:0000256" key="3">
    <source>
        <dbReference type="ARBA" id="ARBA00022691"/>
    </source>
</evidence>
<evidence type="ECO:0000256" key="4">
    <source>
        <dbReference type="ARBA" id="ARBA00048391"/>
    </source>
</evidence>
<dbReference type="EMBL" id="BNCK01000005">
    <property type="protein sequence ID" value="GHF95568.1"/>
    <property type="molecule type" value="Genomic_DNA"/>
</dbReference>
<dbReference type="Gene3D" id="3.40.50.150">
    <property type="entry name" value="Vaccinia Virus protein VP39"/>
    <property type="match status" value="1"/>
</dbReference>
<evidence type="ECO:0000313" key="9">
    <source>
        <dbReference type="Proteomes" id="UP000623842"/>
    </source>
</evidence>
<dbReference type="InterPro" id="IPR004556">
    <property type="entry name" value="HemK-like"/>
</dbReference>
<dbReference type="PROSITE" id="PS00092">
    <property type="entry name" value="N6_MTASE"/>
    <property type="match status" value="1"/>
</dbReference>
<organism evidence="8 9">
    <name type="scientific">Thalassotalea marina</name>
    <dbReference type="NCBI Taxonomy" id="1673741"/>
    <lineage>
        <taxon>Bacteria</taxon>
        <taxon>Pseudomonadati</taxon>
        <taxon>Pseudomonadota</taxon>
        <taxon>Gammaproteobacteria</taxon>
        <taxon>Alteromonadales</taxon>
        <taxon>Colwelliaceae</taxon>
        <taxon>Thalassotalea</taxon>
    </lineage>
</organism>
<dbReference type="PANTHER" id="PTHR18895:SF74">
    <property type="entry name" value="MTRF1L RELEASE FACTOR GLUTAMINE METHYLTRANSFERASE"/>
    <property type="match status" value="1"/>
</dbReference>
<reference evidence="8" key="2">
    <citation type="submission" date="2020-09" db="EMBL/GenBank/DDBJ databases">
        <authorList>
            <person name="Sun Q."/>
            <person name="Kim S."/>
        </authorList>
    </citation>
    <scope>NUCLEOTIDE SEQUENCE</scope>
    <source>
        <strain evidence="8">KCTC 42731</strain>
    </source>
</reference>
<dbReference type="AlphaFoldDB" id="A0A919BJG2"/>
<evidence type="ECO:0000259" key="6">
    <source>
        <dbReference type="Pfam" id="PF13847"/>
    </source>
</evidence>
<dbReference type="Pfam" id="PF13847">
    <property type="entry name" value="Methyltransf_31"/>
    <property type="match status" value="1"/>
</dbReference>
<dbReference type="Gene3D" id="1.10.8.10">
    <property type="entry name" value="DNA helicase RuvA subunit, C-terminal domain"/>
    <property type="match status" value="1"/>
</dbReference>
<dbReference type="EC" id="2.1.1.297" evidence="5"/>
<dbReference type="FunFam" id="3.40.50.150:FF:000053">
    <property type="entry name" value="Release factor glutamine methyltransferase"/>
    <property type="match status" value="1"/>
</dbReference>
<gene>
    <name evidence="5 8" type="primary">prmC</name>
    <name evidence="8" type="ORF">GCM10017161_24850</name>
</gene>
<keyword evidence="1 5" id="KW-0489">Methyltransferase</keyword>
<dbReference type="RefSeq" id="WP_189771048.1">
    <property type="nucleotide sequence ID" value="NZ_BNCK01000005.1"/>
</dbReference>
<dbReference type="InterPro" id="IPR025714">
    <property type="entry name" value="Methyltranfer_dom"/>
</dbReference>
<feature type="domain" description="Release factor glutamine methyltransferase N-terminal" evidence="7">
    <location>
        <begin position="10"/>
        <end position="79"/>
    </location>
</feature>
<keyword evidence="9" id="KW-1185">Reference proteome</keyword>
<dbReference type="HAMAP" id="MF_02126">
    <property type="entry name" value="RF_methyltr_PrmC"/>
    <property type="match status" value="1"/>
</dbReference>
<feature type="binding site" evidence="5">
    <location>
        <position position="146"/>
    </location>
    <ligand>
        <name>S-adenosyl-L-methionine</name>
        <dbReference type="ChEBI" id="CHEBI:59789"/>
    </ligand>
</feature>
<feature type="binding site" evidence="5">
    <location>
        <begin position="123"/>
        <end position="127"/>
    </location>
    <ligand>
        <name>S-adenosyl-L-methionine</name>
        <dbReference type="ChEBI" id="CHEBI:59789"/>
    </ligand>
</feature>
<comment type="similarity">
    <text evidence="5">Belongs to the protein N5-glutamine methyltransferase family. PrmC subfamily.</text>
</comment>
<dbReference type="InterPro" id="IPR040758">
    <property type="entry name" value="PrmC_N"/>
</dbReference>
<comment type="catalytic activity">
    <reaction evidence="4 5">
        <text>L-glutaminyl-[peptide chain release factor] + S-adenosyl-L-methionine = N(5)-methyl-L-glutaminyl-[peptide chain release factor] + S-adenosyl-L-homocysteine + H(+)</text>
        <dbReference type="Rhea" id="RHEA:42896"/>
        <dbReference type="Rhea" id="RHEA-COMP:10271"/>
        <dbReference type="Rhea" id="RHEA-COMP:10272"/>
        <dbReference type="ChEBI" id="CHEBI:15378"/>
        <dbReference type="ChEBI" id="CHEBI:30011"/>
        <dbReference type="ChEBI" id="CHEBI:57856"/>
        <dbReference type="ChEBI" id="CHEBI:59789"/>
        <dbReference type="ChEBI" id="CHEBI:61891"/>
        <dbReference type="EC" id="2.1.1.297"/>
    </reaction>
</comment>
<comment type="function">
    <text evidence="5">Methylates the class 1 translation termination release factors RF1/PrfA and RF2/PrfB on the glutamine residue of the universally conserved GGQ motif.</text>
</comment>
<reference evidence="8" key="1">
    <citation type="journal article" date="2014" name="Int. J. Syst. Evol. Microbiol.">
        <title>Complete genome sequence of Corynebacterium casei LMG S-19264T (=DSM 44701T), isolated from a smear-ripened cheese.</title>
        <authorList>
            <consortium name="US DOE Joint Genome Institute (JGI-PGF)"/>
            <person name="Walter F."/>
            <person name="Albersmeier A."/>
            <person name="Kalinowski J."/>
            <person name="Ruckert C."/>
        </authorList>
    </citation>
    <scope>NUCLEOTIDE SEQUENCE</scope>
    <source>
        <strain evidence="8">KCTC 42731</strain>
    </source>
</reference>
<keyword evidence="3 5" id="KW-0949">S-adenosyl-L-methionine</keyword>
<protein>
    <recommendedName>
        <fullName evidence="5">Release factor glutamine methyltransferase</fullName>
        <shortName evidence="5">RF MTase</shortName>
        <ecNumber evidence="5">2.1.1.297</ecNumber>
    </recommendedName>
    <alternativeName>
        <fullName evidence="5">N5-glutamine methyltransferase PrmC</fullName>
    </alternativeName>
    <alternativeName>
        <fullName evidence="5">Protein-(glutamine-N5) MTase PrmC</fullName>
    </alternativeName>
    <alternativeName>
        <fullName evidence="5">Protein-glutamine N-methyltransferase PrmC</fullName>
    </alternativeName>
</protein>
<dbReference type="Proteomes" id="UP000623842">
    <property type="component" value="Unassembled WGS sequence"/>
</dbReference>
<dbReference type="GO" id="GO:0003676">
    <property type="term" value="F:nucleic acid binding"/>
    <property type="evidence" value="ECO:0007669"/>
    <property type="project" value="InterPro"/>
</dbReference>
<dbReference type="NCBIfam" id="TIGR00536">
    <property type="entry name" value="hemK_fam"/>
    <property type="match status" value="1"/>
</dbReference>
<name>A0A919BJG2_9GAMM</name>
<dbReference type="GO" id="GO:0102559">
    <property type="term" value="F:peptide chain release factor N(5)-glutamine methyltransferase activity"/>
    <property type="evidence" value="ECO:0007669"/>
    <property type="project" value="UniProtKB-EC"/>
</dbReference>
<evidence type="ECO:0000259" key="7">
    <source>
        <dbReference type="Pfam" id="PF17827"/>
    </source>
</evidence>
<comment type="caution">
    <text evidence="8">The sequence shown here is derived from an EMBL/GenBank/DDBJ whole genome shotgun (WGS) entry which is preliminary data.</text>
</comment>
<sequence length="284" mass="31520">MITSAFTIKQAIKYGSDLLAAVSDSALLDSQILLAFSLGKDRSYLLSWPEKLLADEVQSLFINLLKRRAQHEPVAYLVGHKEFWSLELDVAPSTLIPRPDTEVLVEQVLQDITSEQARCLDLGTGTGAIALALASENKKWQFDAVDLMPEAVTLAKKNAKKLNINNVNIYQSSWFENIDKSLRFDVIVSNPPYIDANDPHLAQGDVTFEPVSALVAKNNGLADIEHIASKARSYLTPGGSLYFEHGFEQGQLVRDILTSLGYDNAATIQDYNNNDRVTYARFNQ</sequence>
<dbReference type="GO" id="GO:0032259">
    <property type="term" value="P:methylation"/>
    <property type="evidence" value="ECO:0007669"/>
    <property type="project" value="UniProtKB-KW"/>
</dbReference>
<keyword evidence="2 5" id="KW-0808">Transferase</keyword>
<feature type="binding site" evidence="5">
    <location>
        <position position="190"/>
    </location>
    <ligand>
        <name>S-adenosyl-L-methionine</name>
        <dbReference type="ChEBI" id="CHEBI:59789"/>
    </ligand>
</feature>
<dbReference type="InterPro" id="IPR002052">
    <property type="entry name" value="DNA_methylase_N6_adenine_CS"/>
</dbReference>
<evidence type="ECO:0000256" key="1">
    <source>
        <dbReference type="ARBA" id="ARBA00022603"/>
    </source>
</evidence>
<evidence type="ECO:0000256" key="2">
    <source>
        <dbReference type="ARBA" id="ARBA00022679"/>
    </source>
</evidence>
<dbReference type="SUPFAM" id="SSF53335">
    <property type="entry name" value="S-adenosyl-L-methionine-dependent methyltransferases"/>
    <property type="match status" value="1"/>
</dbReference>
<proteinExistence type="inferred from homology"/>
<dbReference type="CDD" id="cd02440">
    <property type="entry name" value="AdoMet_MTases"/>
    <property type="match status" value="1"/>
</dbReference>
<accession>A0A919BJG2</accession>
<dbReference type="InterPro" id="IPR050320">
    <property type="entry name" value="N5-glutamine_MTase"/>
</dbReference>
<dbReference type="Pfam" id="PF17827">
    <property type="entry name" value="PrmC_N"/>
    <property type="match status" value="1"/>
</dbReference>
<feature type="binding site" evidence="5">
    <location>
        <position position="174"/>
    </location>
    <ligand>
        <name>S-adenosyl-L-methionine</name>
        <dbReference type="ChEBI" id="CHEBI:59789"/>
    </ligand>
</feature>
<dbReference type="InterPro" id="IPR019874">
    <property type="entry name" value="RF_methyltr_PrmC"/>
</dbReference>
<feature type="binding site" evidence="5">
    <location>
        <begin position="190"/>
        <end position="193"/>
    </location>
    <ligand>
        <name>substrate</name>
    </ligand>
</feature>
<dbReference type="NCBIfam" id="TIGR03534">
    <property type="entry name" value="RF_mod_PrmC"/>
    <property type="match status" value="1"/>
</dbReference>
<dbReference type="InterPro" id="IPR029063">
    <property type="entry name" value="SAM-dependent_MTases_sf"/>
</dbReference>
<feature type="domain" description="Methyltransferase" evidence="6">
    <location>
        <begin position="115"/>
        <end position="247"/>
    </location>
</feature>
<dbReference type="PANTHER" id="PTHR18895">
    <property type="entry name" value="HEMK METHYLTRANSFERASE"/>
    <property type="match status" value="1"/>
</dbReference>